<evidence type="ECO:0000256" key="3">
    <source>
        <dbReference type="PROSITE-ProRule" id="PRU00023"/>
    </source>
</evidence>
<feature type="repeat" description="ANK" evidence="3">
    <location>
        <begin position="52"/>
        <end position="80"/>
    </location>
</feature>
<evidence type="ECO:0000313" key="5">
    <source>
        <dbReference type="EMBL" id="KAL1856383.1"/>
    </source>
</evidence>
<keyword evidence="2 3" id="KW-0040">ANK repeat</keyword>
<evidence type="ECO:0008006" key="7">
    <source>
        <dbReference type="Google" id="ProtNLM"/>
    </source>
</evidence>
<dbReference type="SUPFAM" id="SSF48403">
    <property type="entry name" value="Ankyrin repeat"/>
    <property type="match status" value="1"/>
</dbReference>
<evidence type="ECO:0000256" key="1">
    <source>
        <dbReference type="ARBA" id="ARBA00022737"/>
    </source>
</evidence>
<dbReference type="PANTHER" id="PTHR24198">
    <property type="entry name" value="ANKYRIN REPEAT AND PROTEIN KINASE DOMAIN-CONTAINING PROTEIN"/>
    <property type="match status" value="1"/>
</dbReference>
<dbReference type="EMBL" id="JAWRVE010000122">
    <property type="protein sequence ID" value="KAL1856383.1"/>
    <property type="molecule type" value="Genomic_DNA"/>
</dbReference>
<dbReference type="Gene3D" id="1.25.40.20">
    <property type="entry name" value="Ankyrin repeat-containing domain"/>
    <property type="match status" value="1"/>
</dbReference>
<accession>A0ABR3W8Z6</accession>
<evidence type="ECO:0000256" key="2">
    <source>
        <dbReference type="ARBA" id="ARBA00023043"/>
    </source>
</evidence>
<feature type="region of interest" description="Disordered" evidence="4">
    <location>
        <begin position="138"/>
        <end position="161"/>
    </location>
</feature>
<proteinExistence type="predicted"/>
<evidence type="ECO:0000256" key="4">
    <source>
        <dbReference type="SAM" id="MobiDB-lite"/>
    </source>
</evidence>
<dbReference type="SMART" id="SM00248">
    <property type="entry name" value="ANK"/>
    <property type="match status" value="3"/>
</dbReference>
<dbReference type="Pfam" id="PF12796">
    <property type="entry name" value="Ank_2"/>
    <property type="match status" value="1"/>
</dbReference>
<name>A0ABR3W8Z6_9PEZI</name>
<feature type="compositionally biased region" description="Acidic residues" evidence="4">
    <location>
        <begin position="148"/>
        <end position="161"/>
    </location>
</feature>
<dbReference type="Proteomes" id="UP001583177">
    <property type="component" value="Unassembled WGS sequence"/>
</dbReference>
<keyword evidence="1" id="KW-0677">Repeat</keyword>
<organism evidence="5 6">
    <name type="scientific">Diaporthe australafricana</name>
    <dbReference type="NCBI Taxonomy" id="127596"/>
    <lineage>
        <taxon>Eukaryota</taxon>
        <taxon>Fungi</taxon>
        <taxon>Dikarya</taxon>
        <taxon>Ascomycota</taxon>
        <taxon>Pezizomycotina</taxon>
        <taxon>Sordariomycetes</taxon>
        <taxon>Sordariomycetidae</taxon>
        <taxon>Diaporthales</taxon>
        <taxon>Diaporthaceae</taxon>
        <taxon>Diaporthe</taxon>
    </lineage>
</organism>
<dbReference type="InterPro" id="IPR036770">
    <property type="entry name" value="Ankyrin_rpt-contain_sf"/>
</dbReference>
<gene>
    <name evidence="5" type="ORF">Daus18300_010755</name>
</gene>
<feature type="repeat" description="ANK" evidence="3">
    <location>
        <begin position="15"/>
        <end position="51"/>
    </location>
</feature>
<keyword evidence="6" id="KW-1185">Reference proteome</keyword>
<reference evidence="5 6" key="1">
    <citation type="journal article" date="2024" name="IMA Fungus">
        <title>IMA Genome - F19 : A genome assembly and annotation guide to empower mycologists, including annotated draft genome sequences of Ceratocystis pirilliformis, Diaporthe australafricana, Fusarium ophioides, Paecilomyces lecythidis, and Sporothrix stenoceras.</title>
        <authorList>
            <person name="Aylward J."/>
            <person name="Wilson A.M."/>
            <person name="Visagie C.M."/>
            <person name="Spraker J."/>
            <person name="Barnes I."/>
            <person name="Buitendag C."/>
            <person name="Ceriani C."/>
            <person name="Del Mar Angel L."/>
            <person name="du Plessis D."/>
            <person name="Fuchs T."/>
            <person name="Gasser K."/>
            <person name="Kramer D."/>
            <person name="Li W."/>
            <person name="Munsamy K."/>
            <person name="Piso A."/>
            <person name="Price J.L."/>
            <person name="Sonnekus B."/>
            <person name="Thomas C."/>
            <person name="van der Nest A."/>
            <person name="van Dijk A."/>
            <person name="van Heerden A."/>
            <person name="van Vuuren N."/>
            <person name="Yilmaz N."/>
            <person name="Duong T.A."/>
            <person name="van der Merwe N.A."/>
            <person name="Wingfield M.J."/>
            <person name="Wingfield B.D."/>
        </authorList>
    </citation>
    <scope>NUCLEOTIDE SEQUENCE [LARGE SCALE GENOMIC DNA]</scope>
    <source>
        <strain evidence="5 6">CMW 18300</strain>
    </source>
</reference>
<sequence>MGASLPKRYLNANYQDERPLHLALHNRWTRDAEITCDLLLKHGADINAKSSLGKTALQVACHRGNEEGVRFLLKMGANVDCTAWDGDTAFDSACTAWQPDAGIIQALLTYGTTPEFEYHGLPVLYEIAGRFLNESAAENASGTKDSGEEHDNDEEGDSDEYASVESAVKTMKVGFALWRNSC</sequence>
<evidence type="ECO:0000313" key="6">
    <source>
        <dbReference type="Proteomes" id="UP001583177"/>
    </source>
</evidence>
<comment type="caution">
    <text evidence="5">The sequence shown here is derived from an EMBL/GenBank/DDBJ whole genome shotgun (WGS) entry which is preliminary data.</text>
</comment>
<protein>
    <recommendedName>
        <fullName evidence="7">Ankyrin repeat protein</fullName>
    </recommendedName>
</protein>
<dbReference type="PROSITE" id="PS50088">
    <property type="entry name" value="ANK_REPEAT"/>
    <property type="match status" value="2"/>
</dbReference>
<dbReference type="PANTHER" id="PTHR24198:SF165">
    <property type="entry name" value="ANKYRIN REPEAT-CONTAINING PROTEIN-RELATED"/>
    <property type="match status" value="1"/>
</dbReference>
<dbReference type="PROSITE" id="PS50297">
    <property type="entry name" value="ANK_REP_REGION"/>
    <property type="match status" value="1"/>
</dbReference>
<dbReference type="InterPro" id="IPR002110">
    <property type="entry name" value="Ankyrin_rpt"/>
</dbReference>